<evidence type="ECO:0000259" key="9">
    <source>
        <dbReference type="PROSITE" id="PS50110"/>
    </source>
</evidence>
<dbReference type="SMART" id="SM00448">
    <property type="entry name" value="REC"/>
    <property type="match status" value="1"/>
</dbReference>
<dbReference type="PROSITE" id="PS50110">
    <property type="entry name" value="RESPONSE_REGULATORY"/>
    <property type="match status" value="1"/>
</dbReference>
<evidence type="ECO:0000256" key="7">
    <source>
        <dbReference type="PROSITE-ProRule" id="PRU00169"/>
    </source>
</evidence>
<evidence type="ECO:0000313" key="11">
    <source>
        <dbReference type="Proteomes" id="UP000028542"/>
    </source>
</evidence>
<feature type="domain" description="HTH luxR-type" evidence="8">
    <location>
        <begin position="142"/>
        <end position="207"/>
    </location>
</feature>
<feature type="domain" description="Response regulatory" evidence="9">
    <location>
        <begin position="2"/>
        <end position="118"/>
    </location>
</feature>
<dbReference type="Gene3D" id="3.40.50.2300">
    <property type="match status" value="1"/>
</dbReference>
<evidence type="ECO:0000256" key="6">
    <source>
        <dbReference type="ARBA" id="ARBA00024867"/>
    </source>
</evidence>
<dbReference type="STRING" id="318464.IO99_16965"/>
<evidence type="ECO:0000256" key="1">
    <source>
        <dbReference type="ARBA" id="ARBA00018672"/>
    </source>
</evidence>
<keyword evidence="5" id="KW-0804">Transcription</keyword>
<name>A0A084J7V8_9CLOT</name>
<keyword evidence="3" id="KW-0805">Transcription regulation</keyword>
<proteinExistence type="predicted"/>
<evidence type="ECO:0000256" key="5">
    <source>
        <dbReference type="ARBA" id="ARBA00023163"/>
    </source>
</evidence>
<reference evidence="10 11" key="1">
    <citation type="submission" date="2014-07" db="EMBL/GenBank/DDBJ databases">
        <title>Draft genome of Clostridium sulfidigenes 113A isolated from sediments associated with methane hydrate from Krishna Godavari basin.</title>
        <authorList>
            <person name="Honkalas V.S."/>
            <person name="Dabir A.P."/>
            <person name="Arora P."/>
            <person name="Dhakephalkar P.K."/>
        </authorList>
    </citation>
    <scope>NUCLEOTIDE SEQUENCE [LARGE SCALE GENOMIC DNA]</scope>
    <source>
        <strain evidence="10 11">113A</strain>
    </source>
</reference>
<dbReference type="GO" id="GO:0000160">
    <property type="term" value="P:phosphorelay signal transduction system"/>
    <property type="evidence" value="ECO:0007669"/>
    <property type="project" value="InterPro"/>
</dbReference>
<dbReference type="Pfam" id="PF00072">
    <property type="entry name" value="Response_reg"/>
    <property type="match status" value="1"/>
</dbReference>
<keyword evidence="4" id="KW-0238">DNA-binding</keyword>
<dbReference type="InterPro" id="IPR001789">
    <property type="entry name" value="Sig_transdc_resp-reg_receiver"/>
</dbReference>
<dbReference type="PRINTS" id="PR00038">
    <property type="entry name" value="HTHLUXR"/>
</dbReference>
<keyword evidence="11" id="KW-1185">Reference proteome</keyword>
<sequence>MRIIIIDDDKLIAASLKTIIETSSDIKVISLGYSGEEAIELYNKYTPDILLMDIRMGGMSGLEAAQKILKSHNEGRILFLTTFEDDEYIITALKVGAKGYILKQHFESIVPALKAVELGQSVFGQEIISKIPTMLNSTENKKDISKYDLIDRDIEIITLVSKGLSNKEISAKLFLSEGTIRNYISSILEKLNLRDRTQLAIFYFNNIK</sequence>
<feature type="modified residue" description="4-aspartylphosphate" evidence="7">
    <location>
        <position position="53"/>
    </location>
</feature>
<dbReference type="SUPFAM" id="SSF52172">
    <property type="entry name" value="CheY-like"/>
    <property type="match status" value="1"/>
</dbReference>
<dbReference type="SMART" id="SM00421">
    <property type="entry name" value="HTH_LUXR"/>
    <property type="match status" value="1"/>
</dbReference>
<comment type="caution">
    <text evidence="10">The sequence shown here is derived from an EMBL/GenBank/DDBJ whole genome shotgun (WGS) entry which is preliminary data.</text>
</comment>
<dbReference type="GO" id="GO:0006355">
    <property type="term" value="P:regulation of DNA-templated transcription"/>
    <property type="evidence" value="ECO:0007669"/>
    <property type="project" value="InterPro"/>
</dbReference>
<dbReference type="EMBL" id="JPMD01000047">
    <property type="protein sequence ID" value="KEZ85042.1"/>
    <property type="molecule type" value="Genomic_DNA"/>
</dbReference>
<evidence type="ECO:0000259" key="8">
    <source>
        <dbReference type="PROSITE" id="PS50043"/>
    </source>
</evidence>
<dbReference type="GO" id="GO:0003677">
    <property type="term" value="F:DNA binding"/>
    <property type="evidence" value="ECO:0007669"/>
    <property type="project" value="UniProtKB-KW"/>
</dbReference>
<evidence type="ECO:0000256" key="3">
    <source>
        <dbReference type="ARBA" id="ARBA00023015"/>
    </source>
</evidence>
<protein>
    <recommendedName>
        <fullName evidence="1">Stage 0 sporulation protein A homolog</fullName>
    </recommendedName>
</protein>
<dbReference type="Proteomes" id="UP000028542">
    <property type="component" value="Unassembled WGS sequence"/>
</dbReference>
<dbReference type="InterPro" id="IPR011006">
    <property type="entry name" value="CheY-like_superfamily"/>
</dbReference>
<dbReference type="CDD" id="cd17535">
    <property type="entry name" value="REC_NarL-like"/>
    <property type="match status" value="1"/>
</dbReference>
<dbReference type="InterPro" id="IPR000792">
    <property type="entry name" value="Tscrpt_reg_LuxR_C"/>
</dbReference>
<dbReference type="PROSITE" id="PS50043">
    <property type="entry name" value="HTH_LUXR_2"/>
    <property type="match status" value="1"/>
</dbReference>
<dbReference type="InterPro" id="IPR016032">
    <property type="entry name" value="Sig_transdc_resp-reg_C-effctor"/>
</dbReference>
<dbReference type="CDD" id="cd06170">
    <property type="entry name" value="LuxR_C_like"/>
    <property type="match status" value="1"/>
</dbReference>
<evidence type="ECO:0000313" key="10">
    <source>
        <dbReference type="EMBL" id="KEZ85042.1"/>
    </source>
</evidence>
<dbReference type="eggNOG" id="COG2197">
    <property type="taxonomic scope" value="Bacteria"/>
</dbReference>
<comment type="function">
    <text evidence="6">May play the central regulatory role in sporulation. It may be an element of the effector pathway responsible for the activation of sporulation genes in response to nutritional stress. Spo0A may act in concert with spo0H (a sigma factor) to control the expression of some genes that are critical to the sporulation process.</text>
</comment>
<keyword evidence="2 7" id="KW-0597">Phosphoprotein</keyword>
<organism evidence="10 11">
    <name type="scientific">Clostridium sulfidigenes</name>
    <dbReference type="NCBI Taxonomy" id="318464"/>
    <lineage>
        <taxon>Bacteria</taxon>
        <taxon>Bacillati</taxon>
        <taxon>Bacillota</taxon>
        <taxon>Clostridia</taxon>
        <taxon>Eubacteriales</taxon>
        <taxon>Clostridiaceae</taxon>
        <taxon>Clostridium</taxon>
    </lineage>
</organism>
<dbReference type="InterPro" id="IPR058245">
    <property type="entry name" value="NreC/VraR/RcsB-like_REC"/>
</dbReference>
<dbReference type="PANTHER" id="PTHR43214:SF40">
    <property type="entry name" value="TRANSCRIPTIONAL REGULATORY PROTEIN LNRK"/>
    <property type="match status" value="1"/>
</dbReference>
<gene>
    <name evidence="10" type="ORF">IO99_16965</name>
</gene>
<dbReference type="PROSITE" id="PS00622">
    <property type="entry name" value="HTH_LUXR_1"/>
    <property type="match status" value="1"/>
</dbReference>
<evidence type="ECO:0000256" key="2">
    <source>
        <dbReference type="ARBA" id="ARBA00022553"/>
    </source>
</evidence>
<dbReference type="InterPro" id="IPR039420">
    <property type="entry name" value="WalR-like"/>
</dbReference>
<dbReference type="PANTHER" id="PTHR43214">
    <property type="entry name" value="TWO-COMPONENT RESPONSE REGULATOR"/>
    <property type="match status" value="1"/>
</dbReference>
<dbReference type="AlphaFoldDB" id="A0A084J7V8"/>
<accession>A0A084J7V8</accession>
<dbReference type="Pfam" id="PF00196">
    <property type="entry name" value="GerE"/>
    <property type="match status" value="1"/>
</dbReference>
<dbReference type="SUPFAM" id="SSF46894">
    <property type="entry name" value="C-terminal effector domain of the bipartite response regulators"/>
    <property type="match status" value="1"/>
</dbReference>
<evidence type="ECO:0000256" key="4">
    <source>
        <dbReference type="ARBA" id="ARBA00023125"/>
    </source>
</evidence>
<dbReference type="RefSeq" id="WP_035135308.1">
    <property type="nucleotide sequence ID" value="NZ_JPMD01000047.1"/>
</dbReference>